<dbReference type="Pfam" id="PF19305">
    <property type="entry name" value="MmgE_PrpD_C"/>
    <property type="match status" value="1"/>
</dbReference>
<dbReference type="Proteomes" id="UP000183447">
    <property type="component" value="Unassembled WGS sequence"/>
</dbReference>
<dbReference type="PANTHER" id="PTHR16943">
    <property type="entry name" value="2-METHYLCITRATE DEHYDRATASE-RELATED"/>
    <property type="match status" value="1"/>
</dbReference>
<evidence type="ECO:0000313" key="4">
    <source>
        <dbReference type="EMBL" id="SFZ85526.1"/>
    </source>
</evidence>
<organism evidence="4 5">
    <name type="scientific">Devosia enhydra</name>
    <dbReference type="NCBI Taxonomy" id="665118"/>
    <lineage>
        <taxon>Bacteria</taxon>
        <taxon>Pseudomonadati</taxon>
        <taxon>Pseudomonadota</taxon>
        <taxon>Alphaproteobacteria</taxon>
        <taxon>Hyphomicrobiales</taxon>
        <taxon>Devosiaceae</taxon>
        <taxon>Devosia</taxon>
    </lineage>
</organism>
<accession>A0A1K2HZG4</accession>
<comment type="similarity">
    <text evidence="1">Belongs to the PrpD family.</text>
</comment>
<dbReference type="InterPro" id="IPR036148">
    <property type="entry name" value="MmgE/PrpD_sf"/>
</dbReference>
<dbReference type="InterPro" id="IPR042188">
    <property type="entry name" value="MmgE/PrpD_sf_2"/>
</dbReference>
<feature type="domain" description="MmgE/PrpD C-terminal" evidence="3">
    <location>
        <begin position="277"/>
        <end position="428"/>
    </location>
</feature>
<dbReference type="Gene3D" id="3.30.1330.120">
    <property type="entry name" value="2-methylcitrate dehydratase PrpD"/>
    <property type="match status" value="1"/>
</dbReference>
<dbReference type="STRING" id="665118.SAMN02983003_2691"/>
<dbReference type="RefSeq" id="WP_177282531.1">
    <property type="nucleotide sequence ID" value="NZ_FPKU01000002.1"/>
</dbReference>
<feature type="domain" description="MmgE/PrpD N-terminal" evidence="2">
    <location>
        <begin position="18"/>
        <end position="253"/>
    </location>
</feature>
<dbReference type="InterPro" id="IPR005656">
    <property type="entry name" value="MmgE_PrpD"/>
</dbReference>
<dbReference type="AlphaFoldDB" id="A0A1K2HZG4"/>
<dbReference type="EMBL" id="FPKU01000002">
    <property type="protein sequence ID" value="SFZ85526.1"/>
    <property type="molecule type" value="Genomic_DNA"/>
</dbReference>
<reference evidence="4 5" key="1">
    <citation type="submission" date="2016-11" db="EMBL/GenBank/DDBJ databases">
        <authorList>
            <person name="Jaros S."/>
            <person name="Januszkiewicz K."/>
            <person name="Wedrychowicz H."/>
        </authorList>
    </citation>
    <scope>NUCLEOTIDE SEQUENCE [LARGE SCALE GENOMIC DNA]</scope>
    <source>
        <strain evidence="4 5">ATCC 23634</strain>
    </source>
</reference>
<gene>
    <name evidence="4" type="ORF">SAMN02983003_2691</name>
</gene>
<name>A0A1K2HZG4_9HYPH</name>
<dbReference type="Pfam" id="PF03972">
    <property type="entry name" value="MmgE_PrpD_N"/>
    <property type="match status" value="1"/>
</dbReference>
<evidence type="ECO:0000259" key="2">
    <source>
        <dbReference type="Pfam" id="PF03972"/>
    </source>
</evidence>
<dbReference type="PANTHER" id="PTHR16943:SF8">
    <property type="entry name" value="2-METHYLCITRATE DEHYDRATASE"/>
    <property type="match status" value="1"/>
</dbReference>
<dbReference type="InterPro" id="IPR045337">
    <property type="entry name" value="MmgE_PrpD_C"/>
</dbReference>
<keyword evidence="5" id="KW-1185">Reference proteome</keyword>
<evidence type="ECO:0000256" key="1">
    <source>
        <dbReference type="ARBA" id="ARBA00006174"/>
    </source>
</evidence>
<dbReference type="InterPro" id="IPR045336">
    <property type="entry name" value="MmgE_PrpD_N"/>
</dbReference>
<dbReference type="GO" id="GO:0016829">
    <property type="term" value="F:lyase activity"/>
    <property type="evidence" value="ECO:0007669"/>
    <property type="project" value="InterPro"/>
</dbReference>
<protein>
    <submittedName>
        <fullName evidence="4">2-methylcitrate dehydratase PrpD</fullName>
    </submittedName>
</protein>
<proteinExistence type="inferred from homology"/>
<evidence type="ECO:0000313" key="5">
    <source>
        <dbReference type="Proteomes" id="UP000183447"/>
    </source>
</evidence>
<dbReference type="SUPFAM" id="SSF103378">
    <property type="entry name" value="2-methylcitrate dehydratase PrpD"/>
    <property type="match status" value="1"/>
</dbReference>
<sequence>MPISDRDWIAGHVALMQDDLPEPFLPVLGQLVADTIAIAAYARAHRIGGAGLDEAGLVLGTEGCAVWGSQQKAAGLDAAFLNGTAAEALDYQEVLINGRNNGHAAVVIVPAVLALAQMRGSSPEAVLKALWAGFAANIGLGEALGRAHRANGLGFRTTSLTAAPAAALACALLLAADTEMALAATGICAGTLPAGLLSAMSPKVGSYSPDKDFSVGFSARHALHCALLAEAGATGPEAPITGDKGWLASFGAGSADTVYLETPASDRDLAAYSIKLFPANFGCQAAIRGAMELGREIGAERIERLVVRVKTSSSQSLSTRRIDNHLAARFSLPFAAASACVRGRSVLADFEGDAVHDRAVLGFMDRLSVEGDDALEARHLEKGIFPAIVTAYAGDAALGERAYDGPFDGVDQAGAEALFAGKLESLVPPALARDLLAFARDPLAGMSRLFG</sequence>
<dbReference type="Gene3D" id="1.10.4100.10">
    <property type="entry name" value="2-methylcitrate dehydratase PrpD"/>
    <property type="match status" value="1"/>
</dbReference>
<dbReference type="InterPro" id="IPR042183">
    <property type="entry name" value="MmgE/PrpD_sf_1"/>
</dbReference>
<evidence type="ECO:0000259" key="3">
    <source>
        <dbReference type="Pfam" id="PF19305"/>
    </source>
</evidence>